<accession>A0A6A6KAL7</accession>
<protein>
    <recommendedName>
        <fullName evidence="7">GTD-binding domain-containing protein</fullName>
    </recommendedName>
</protein>
<reference evidence="8 9" key="1">
    <citation type="journal article" date="2020" name="Mol. Plant">
        <title>The Chromosome-Based Rubber Tree Genome Provides New Insights into Spurge Genome Evolution and Rubber Biosynthesis.</title>
        <authorList>
            <person name="Liu J."/>
            <person name="Shi C."/>
            <person name="Shi C.C."/>
            <person name="Li W."/>
            <person name="Zhang Q.J."/>
            <person name="Zhang Y."/>
            <person name="Li K."/>
            <person name="Lu H.F."/>
            <person name="Shi C."/>
            <person name="Zhu S.T."/>
            <person name="Xiao Z.Y."/>
            <person name="Nan H."/>
            <person name="Yue Y."/>
            <person name="Zhu X.G."/>
            <person name="Wu Y."/>
            <person name="Hong X.N."/>
            <person name="Fan G.Y."/>
            <person name="Tong Y."/>
            <person name="Zhang D."/>
            <person name="Mao C.L."/>
            <person name="Liu Y.L."/>
            <person name="Hao S.J."/>
            <person name="Liu W.Q."/>
            <person name="Lv M.Q."/>
            <person name="Zhang H.B."/>
            <person name="Liu Y."/>
            <person name="Hu-Tang G.R."/>
            <person name="Wang J.P."/>
            <person name="Wang J.H."/>
            <person name="Sun Y.H."/>
            <person name="Ni S.B."/>
            <person name="Chen W.B."/>
            <person name="Zhang X.C."/>
            <person name="Jiao Y.N."/>
            <person name="Eichler E.E."/>
            <person name="Li G.H."/>
            <person name="Liu X."/>
            <person name="Gao L.Z."/>
        </authorList>
    </citation>
    <scope>NUCLEOTIDE SEQUENCE [LARGE SCALE GENOMIC DNA]</scope>
    <source>
        <strain evidence="9">cv. GT1</strain>
        <tissue evidence="8">Leaf</tissue>
    </source>
</reference>
<proteinExistence type="predicted"/>
<dbReference type="PANTHER" id="PTHR31422:SF44">
    <property type="entry name" value="GTD-BINDING DOMAIN-CONTAINING PROTEIN"/>
    <property type="match status" value="1"/>
</dbReference>
<evidence type="ECO:0000313" key="8">
    <source>
        <dbReference type="EMBL" id="KAF2284509.1"/>
    </source>
</evidence>
<organism evidence="8 9">
    <name type="scientific">Hevea brasiliensis</name>
    <name type="common">Para rubber tree</name>
    <name type="synonym">Siphonia brasiliensis</name>
    <dbReference type="NCBI Taxonomy" id="3981"/>
    <lineage>
        <taxon>Eukaryota</taxon>
        <taxon>Viridiplantae</taxon>
        <taxon>Streptophyta</taxon>
        <taxon>Embryophyta</taxon>
        <taxon>Tracheophyta</taxon>
        <taxon>Spermatophyta</taxon>
        <taxon>Magnoliopsida</taxon>
        <taxon>eudicotyledons</taxon>
        <taxon>Gunneridae</taxon>
        <taxon>Pentapetalae</taxon>
        <taxon>rosids</taxon>
        <taxon>fabids</taxon>
        <taxon>Malpighiales</taxon>
        <taxon>Euphorbiaceae</taxon>
        <taxon>Crotonoideae</taxon>
        <taxon>Micrandreae</taxon>
        <taxon>Hevea</taxon>
    </lineage>
</organism>
<keyword evidence="4 6" id="KW-0472">Membrane</keyword>
<feature type="coiled-coil region" evidence="5">
    <location>
        <begin position="300"/>
        <end position="355"/>
    </location>
</feature>
<evidence type="ECO:0000259" key="7">
    <source>
        <dbReference type="PROSITE" id="PS51775"/>
    </source>
</evidence>
<keyword evidence="5" id="KW-0175">Coiled coil</keyword>
<comment type="caution">
    <text evidence="8">The sequence shown here is derived from an EMBL/GenBank/DDBJ whole genome shotgun (WGS) entry which is preliminary data.</text>
</comment>
<evidence type="ECO:0000256" key="1">
    <source>
        <dbReference type="ARBA" id="ARBA00004370"/>
    </source>
</evidence>
<keyword evidence="9" id="KW-1185">Reference proteome</keyword>
<evidence type="ECO:0000256" key="6">
    <source>
        <dbReference type="SAM" id="Phobius"/>
    </source>
</evidence>
<dbReference type="GO" id="GO:0080115">
    <property type="term" value="F:myosin XI tail binding"/>
    <property type="evidence" value="ECO:0007669"/>
    <property type="project" value="UniProtKB-ARBA"/>
</dbReference>
<comment type="subcellular location">
    <subcellularLocation>
        <location evidence="1">Membrane</location>
    </subcellularLocation>
</comment>
<feature type="transmembrane region" description="Helical" evidence="6">
    <location>
        <begin position="71"/>
        <end position="91"/>
    </location>
</feature>
<evidence type="ECO:0000256" key="3">
    <source>
        <dbReference type="ARBA" id="ARBA00022989"/>
    </source>
</evidence>
<evidence type="ECO:0000256" key="5">
    <source>
        <dbReference type="SAM" id="Coils"/>
    </source>
</evidence>
<keyword evidence="3 6" id="KW-1133">Transmembrane helix</keyword>
<feature type="transmembrane region" description="Helical" evidence="6">
    <location>
        <begin position="103"/>
        <end position="125"/>
    </location>
</feature>
<keyword evidence="2 6" id="KW-0812">Transmembrane</keyword>
<dbReference type="PROSITE" id="PS51775">
    <property type="entry name" value="GTD_BINDING"/>
    <property type="match status" value="1"/>
</dbReference>
<evidence type="ECO:0000256" key="4">
    <source>
        <dbReference type="ARBA" id="ARBA00023136"/>
    </source>
</evidence>
<dbReference type="AlphaFoldDB" id="A0A6A6KAL7"/>
<dbReference type="Proteomes" id="UP000467840">
    <property type="component" value="Chromosome 12"/>
</dbReference>
<evidence type="ECO:0000256" key="2">
    <source>
        <dbReference type="ARBA" id="ARBA00022692"/>
    </source>
</evidence>
<gene>
    <name evidence="8" type="ORF">GH714_025927</name>
</gene>
<feature type="domain" description="GTD-binding" evidence="7">
    <location>
        <begin position="294"/>
        <end position="366"/>
    </location>
</feature>
<dbReference type="Pfam" id="PF04576">
    <property type="entry name" value="Zein-binding"/>
    <property type="match status" value="1"/>
</dbReference>
<dbReference type="PANTHER" id="PTHR31422">
    <property type="entry name" value="BNAANNG28530D PROTEIN"/>
    <property type="match status" value="1"/>
</dbReference>
<name>A0A6A6KAL7_HEVBR</name>
<dbReference type="GO" id="GO:0016020">
    <property type="term" value="C:membrane"/>
    <property type="evidence" value="ECO:0007669"/>
    <property type="project" value="UniProtKB-SubCell"/>
</dbReference>
<dbReference type="InterPro" id="IPR007656">
    <property type="entry name" value="GTD-bd"/>
</dbReference>
<sequence>MLAVCGDESLRGTLRKHVYLNGRRWKELGVNLGRFINEAPCVIMDIGAISMELCECEVSSGRSSRRSGRGCLALGVAQVGCSFGALLRGMAFRAVHSWTLGGLIAAFIDLAIAYTLLCVSALAFVPSKFLSFFGFYLPCPCSGFFGYQNDDLCLHRLLIDWPIRKINAVQELAKNRFPLNLIWFGHESCNFHVEGVGNRKCGNGIFELEGETCCRSLSGPRFQSHVDRKKCKLTIGNAGLGYRDVPNGTDFSERLSHRFELDGSNGKGKGINRDQLSVENFTCDVEDSAGNDANVILVLEQALEEEKATHAALFQELEKERAAAATAVDEVMAMILRLQEDKASIEMEARQYQRVIEEKCAYDKKR</sequence>
<dbReference type="EMBL" id="JAAGAX010000018">
    <property type="protein sequence ID" value="KAF2284509.1"/>
    <property type="molecule type" value="Genomic_DNA"/>
</dbReference>
<evidence type="ECO:0000313" key="9">
    <source>
        <dbReference type="Proteomes" id="UP000467840"/>
    </source>
</evidence>